<reference evidence="2" key="2">
    <citation type="journal article" date="2021" name="Genome Biol. Evol.">
        <title>Developing a high-quality reference genome for a parasitic bivalve with doubly uniparental inheritance (Bivalvia: Unionida).</title>
        <authorList>
            <person name="Smith C.H."/>
        </authorList>
    </citation>
    <scope>NUCLEOTIDE SEQUENCE</scope>
    <source>
        <strain evidence="2">CHS0354</strain>
        <tissue evidence="2">Mantle</tissue>
    </source>
</reference>
<organism evidence="2 3">
    <name type="scientific">Potamilus streckersoni</name>
    <dbReference type="NCBI Taxonomy" id="2493646"/>
    <lineage>
        <taxon>Eukaryota</taxon>
        <taxon>Metazoa</taxon>
        <taxon>Spiralia</taxon>
        <taxon>Lophotrochozoa</taxon>
        <taxon>Mollusca</taxon>
        <taxon>Bivalvia</taxon>
        <taxon>Autobranchia</taxon>
        <taxon>Heteroconchia</taxon>
        <taxon>Palaeoheterodonta</taxon>
        <taxon>Unionida</taxon>
        <taxon>Unionoidea</taxon>
        <taxon>Unionidae</taxon>
        <taxon>Ambleminae</taxon>
        <taxon>Lampsilini</taxon>
        <taxon>Potamilus</taxon>
    </lineage>
</organism>
<evidence type="ECO:0000313" key="3">
    <source>
        <dbReference type="Proteomes" id="UP001195483"/>
    </source>
</evidence>
<reference evidence="2" key="1">
    <citation type="journal article" date="2021" name="Genome Biol. Evol.">
        <title>A High-Quality Reference Genome for a Parasitic Bivalve with Doubly Uniparental Inheritance (Bivalvia: Unionida).</title>
        <authorList>
            <person name="Smith C.H."/>
        </authorList>
    </citation>
    <scope>NUCLEOTIDE SEQUENCE</scope>
    <source>
        <strain evidence="2">CHS0354</strain>
    </source>
</reference>
<dbReference type="EMBL" id="JAEAOA010000261">
    <property type="protein sequence ID" value="KAK3609202.1"/>
    <property type="molecule type" value="Genomic_DNA"/>
</dbReference>
<proteinExistence type="predicted"/>
<dbReference type="AlphaFoldDB" id="A0AAE0TF06"/>
<evidence type="ECO:0000256" key="1">
    <source>
        <dbReference type="SAM" id="MobiDB-lite"/>
    </source>
</evidence>
<comment type="caution">
    <text evidence="2">The sequence shown here is derived from an EMBL/GenBank/DDBJ whole genome shotgun (WGS) entry which is preliminary data.</text>
</comment>
<name>A0AAE0TF06_9BIVA</name>
<dbReference type="Proteomes" id="UP001195483">
    <property type="component" value="Unassembled WGS sequence"/>
</dbReference>
<evidence type="ECO:0000313" key="2">
    <source>
        <dbReference type="EMBL" id="KAK3609202.1"/>
    </source>
</evidence>
<accession>A0AAE0TF06</accession>
<keyword evidence="3" id="KW-1185">Reference proteome</keyword>
<sequence length="66" mass="7488">MATTFTVIGRAASKRKPLKTSTETKRRRNLKVRWRDKGFVTLYLSNMEDAFSVYASIRSDDGVGMA</sequence>
<feature type="region of interest" description="Disordered" evidence="1">
    <location>
        <begin position="1"/>
        <end position="26"/>
    </location>
</feature>
<reference evidence="2" key="3">
    <citation type="submission" date="2023-05" db="EMBL/GenBank/DDBJ databases">
        <authorList>
            <person name="Smith C.H."/>
        </authorList>
    </citation>
    <scope>NUCLEOTIDE SEQUENCE</scope>
    <source>
        <strain evidence="2">CHS0354</strain>
        <tissue evidence="2">Mantle</tissue>
    </source>
</reference>
<gene>
    <name evidence="2" type="ORF">CHS0354_003182</name>
</gene>
<protein>
    <submittedName>
        <fullName evidence="2">Uncharacterized protein</fullName>
    </submittedName>
</protein>